<sequence>MKLSKETLAILKIFSGINSSIVLKPGSFIMTKTVNNVVFAEATIDDVIDEELAIYELSSFLNLVSLVGEDAELTLDGEDIVISAGKTRVFYRAANASTIVTPKNRLTMPVANVIFELSADQMQQILRTSRAQNGDVLSIASEDNKIVIRGYNRTIDKDCLRPLFAVETADWDGPDFDFRLNMANMHMKEADFKVMISSKGAVKFEGDKISYVVATEATSKHSF</sequence>
<evidence type="ECO:0000256" key="1">
    <source>
        <dbReference type="HAMAP-Rule" id="MF_04161"/>
    </source>
</evidence>
<dbReference type="Pfam" id="PF09116">
    <property type="entry name" value="gp45-slide_C"/>
    <property type="match status" value="1"/>
</dbReference>
<name>A0A5P8PH20_9CAUD</name>
<feature type="domain" description="DNA polymerase processivity factor" evidence="2">
    <location>
        <begin position="1"/>
        <end position="104"/>
    </location>
</feature>
<gene>
    <name evidence="4" type="ORF">CPT_Muldoon_052</name>
</gene>
<dbReference type="InterPro" id="IPR015200">
    <property type="entry name" value="Sliding_clamp_C"/>
</dbReference>
<dbReference type="InterPro" id="IPR004190">
    <property type="entry name" value="DNA_pol_proc_fac"/>
</dbReference>
<dbReference type="GO" id="GO:0019083">
    <property type="term" value="P:viral transcription"/>
    <property type="evidence" value="ECO:0007669"/>
    <property type="project" value="UniProtKB-UniRule"/>
</dbReference>
<keyword evidence="1" id="KW-1194">Viral DNA replication</keyword>
<comment type="function">
    <text evidence="1">Sliding clamp that encircles the genomic DNA and links the DNA polymerase to the template to control the processivity of DNA synthesis. Responsible for tethering the catalytic subunit of DNA polymerase to DNA during high-speed replication. Interaction with the sliding-clamp-loader opens the sliding clamp so that it can be loaded around the DNA template. During transcription, encircles the DNA and tethers host RNA polymerase (RNAP) to it.</text>
</comment>
<evidence type="ECO:0000259" key="2">
    <source>
        <dbReference type="Pfam" id="PF02916"/>
    </source>
</evidence>
<dbReference type="EMBL" id="MN095771">
    <property type="protein sequence ID" value="QFR56008.1"/>
    <property type="molecule type" value="Genomic_DNA"/>
</dbReference>
<dbReference type="GO" id="GO:0030337">
    <property type="term" value="F:DNA polymerase processivity factor activity"/>
    <property type="evidence" value="ECO:0007669"/>
    <property type="project" value="UniProtKB-UniRule"/>
</dbReference>
<dbReference type="Gene3D" id="3.70.10.10">
    <property type="match status" value="1"/>
</dbReference>
<organism evidence="4 5">
    <name type="scientific">Serratia phage Muldoon</name>
    <dbReference type="NCBI Taxonomy" id="2601678"/>
    <lineage>
        <taxon>Viruses</taxon>
        <taxon>Duplodnaviria</taxon>
        <taxon>Heunggongvirae</taxon>
        <taxon>Uroviricota</taxon>
        <taxon>Caudoviricetes</taxon>
        <taxon>Muldoonvirus</taxon>
        <taxon>Muldoonvirus muldoon</taxon>
    </lineage>
</organism>
<keyword evidence="5" id="KW-1185">Reference proteome</keyword>
<dbReference type="InterPro" id="IPR046938">
    <property type="entry name" value="DNA_clamp_sf"/>
</dbReference>
<dbReference type="GO" id="GO:0006260">
    <property type="term" value="P:DNA replication"/>
    <property type="evidence" value="ECO:0007669"/>
    <property type="project" value="UniProtKB-KW"/>
</dbReference>
<dbReference type="SUPFAM" id="SSF55979">
    <property type="entry name" value="DNA clamp"/>
    <property type="match status" value="2"/>
</dbReference>
<comment type="subunit">
    <text evidence="1">Homotrimer. Interacts with the viral DNA polymerase; this interaction constitutes the polymerase holoenzyme. Interacts with the sliding-clamp-loader; this interaction allows the sliding-clamp-loader to open the sliding clamp. Interacts with the viral DNA ligase. Part of the replicase complex that includes the DNA polymerase, the polymerase clamp, the clamp loader complex, the single-stranded DNA binding protein, the primase, the helicase and the helicase assembly factor. Interacts with the viral RNA polymerase (RNAP). Part of the transcription activation complex containing host RNAP, the viral RNA polymerase sigma-like factor, the late transcription coactivator, and the sliding clamp.</text>
</comment>
<protein>
    <recommendedName>
        <fullName evidence="1">Sliding clamp</fullName>
    </recommendedName>
    <alternativeName>
        <fullName evidence="1">DNA polymerase accessory protein Gp45</fullName>
    </alternativeName>
    <alternativeName>
        <fullName evidence="1">DNA polymerase clamp</fullName>
    </alternativeName>
</protein>
<dbReference type="Proteomes" id="UP000326777">
    <property type="component" value="Genome"/>
</dbReference>
<comment type="similarity">
    <text evidence="1">Belongs to the Tevenvirinae sliding clamp family.</text>
</comment>
<evidence type="ECO:0000259" key="3">
    <source>
        <dbReference type="Pfam" id="PF09116"/>
    </source>
</evidence>
<keyword evidence="1" id="KW-0235">DNA replication</keyword>
<dbReference type="Pfam" id="PF02916">
    <property type="entry name" value="DNA_PPF"/>
    <property type="match status" value="1"/>
</dbReference>
<feature type="domain" description="Sliding clamp C-terminal" evidence="3">
    <location>
        <begin position="115"/>
        <end position="217"/>
    </location>
</feature>
<evidence type="ECO:0000313" key="5">
    <source>
        <dbReference type="Proteomes" id="UP000326777"/>
    </source>
</evidence>
<evidence type="ECO:0000313" key="4">
    <source>
        <dbReference type="EMBL" id="QFR56008.1"/>
    </source>
</evidence>
<reference evidence="5" key="1">
    <citation type="submission" date="2019-06" db="EMBL/GenBank/DDBJ databases">
        <title>Complete genome sequence of Serratia marcescens phage Muldoon.</title>
        <authorList>
            <person name="Campbell S."/>
            <person name="Atkinson C."/>
            <person name="Moreland R."/>
            <person name="Liu M."/>
            <person name="Ramsey J."/>
            <person name="Leavitt J."/>
        </authorList>
    </citation>
    <scope>NUCLEOTIDE SEQUENCE [LARGE SCALE GENOMIC DNA]</scope>
</reference>
<dbReference type="GO" id="GO:0039693">
    <property type="term" value="P:viral DNA genome replication"/>
    <property type="evidence" value="ECO:0007669"/>
    <property type="project" value="UniProtKB-UniRule"/>
</dbReference>
<proteinExistence type="inferred from homology"/>
<dbReference type="HAMAP" id="MF_04161">
    <property type="entry name" value="Sliding_clamp_T4"/>
    <property type="match status" value="1"/>
</dbReference>
<accession>A0A5P8PH20</accession>
<keyword evidence="1" id="KW-1195">Viral transcription</keyword>
<dbReference type="InterPro" id="IPR046389">
    <property type="entry name" value="Sliding_clamp_T4"/>
</dbReference>